<gene>
    <name evidence="1" type="ORF">BG015_011541</name>
</gene>
<proteinExistence type="predicted"/>
<protein>
    <submittedName>
        <fullName evidence="1">Uncharacterized protein</fullName>
    </submittedName>
</protein>
<evidence type="ECO:0000313" key="2">
    <source>
        <dbReference type="Proteomes" id="UP000748756"/>
    </source>
</evidence>
<reference evidence="1" key="1">
    <citation type="journal article" date="2020" name="Fungal Divers.">
        <title>Resolving the Mortierellaceae phylogeny through synthesis of multi-gene phylogenetics and phylogenomics.</title>
        <authorList>
            <person name="Vandepol N."/>
            <person name="Liber J."/>
            <person name="Desiro A."/>
            <person name="Na H."/>
            <person name="Kennedy M."/>
            <person name="Barry K."/>
            <person name="Grigoriev I.V."/>
            <person name="Miller A.N."/>
            <person name="O'Donnell K."/>
            <person name="Stajich J.E."/>
            <person name="Bonito G."/>
        </authorList>
    </citation>
    <scope>NUCLEOTIDE SEQUENCE</scope>
    <source>
        <strain evidence="1">NRRL 6426</strain>
    </source>
</reference>
<sequence length="133" mass="14193">MDGVRYSCVGYKLALQSTALVSCPCVLPEAPPRMRPFGTVRLIQHKGNRTSKWLWQTSWSGGHVVKDQKTDGAWLGFWGDAVLFAGVLREYAVVSAGDGGAAVEVEDLSGFIDAVVAGVEVVIGSSQAQVQIL</sequence>
<keyword evidence="2" id="KW-1185">Reference proteome</keyword>
<dbReference type="EMBL" id="JAAAUQ010000090">
    <property type="protein sequence ID" value="KAF9154943.1"/>
    <property type="molecule type" value="Genomic_DNA"/>
</dbReference>
<name>A0A9P5S4L4_9FUNG</name>
<organism evidence="1 2">
    <name type="scientific">Linnemannia schmuckeri</name>
    <dbReference type="NCBI Taxonomy" id="64567"/>
    <lineage>
        <taxon>Eukaryota</taxon>
        <taxon>Fungi</taxon>
        <taxon>Fungi incertae sedis</taxon>
        <taxon>Mucoromycota</taxon>
        <taxon>Mortierellomycotina</taxon>
        <taxon>Mortierellomycetes</taxon>
        <taxon>Mortierellales</taxon>
        <taxon>Mortierellaceae</taxon>
        <taxon>Linnemannia</taxon>
    </lineage>
</organism>
<evidence type="ECO:0000313" key="1">
    <source>
        <dbReference type="EMBL" id="KAF9154943.1"/>
    </source>
</evidence>
<dbReference type="AlphaFoldDB" id="A0A9P5S4L4"/>
<comment type="caution">
    <text evidence="1">The sequence shown here is derived from an EMBL/GenBank/DDBJ whole genome shotgun (WGS) entry which is preliminary data.</text>
</comment>
<dbReference type="PROSITE" id="PS51257">
    <property type="entry name" value="PROKAR_LIPOPROTEIN"/>
    <property type="match status" value="1"/>
</dbReference>
<dbReference type="Proteomes" id="UP000748756">
    <property type="component" value="Unassembled WGS sequence"/>
</dbReference>
<accession>A0A9P5S4L4</accession>